<feature type="region of interest" description="Disordered" evidence="1">
    <location>
        <begin position="132"/>
        <end position="180"/>
    </location>
</feature>
<evidence type="ECO:0000313" key="2">
    <source>
        <dbReference type="EMBL" id="MFD2869542.1"/>
    </source>
</evidence>
<protein>
    <submittedName>
        <fullName evidence="2">Uncharacterized protein</fullName>
    </submittedName>
</protein>
<evidence type="ECO:0000313" key="3">
    <source>
        <dbReference type="Proteomes" id="UP001597568"/>
    </source>
</evidence>
<evidence type="ECO:0000256" key="1">
    <source>
        <dbReference type="SAM" id="MobiDB-lite"/>
    </source>
</evidence>
<comment type="caution">
    <text evidence="2">The sequence shown here is derived from an EMBL/GenBank/DDBJ whole genome shotgun (WGS) entry which is preliminary data.</text>
</comment>
<gene>
    <name evidence="2" type="ORF">ACFSY7_13690</name>
</gene>
<reference evidence="3" key="1">
    <citation type="journal article" date="2019" name="Int. J. Syst. Evol. Microbiol.">
        <title>The Global Catalogue of Microorganisms (GCM) 10K type strain sequencing project: providing services to taxonomists for standard genome sequencing and annotation.</title>
        <authorList>
            <consortium name="The Broad Institute Genomics Platform"/>
            <consortium name="The Broad Institute Genome Sequencing Center for Infectious Disease"/>
            <person name="Wu L."/>
            <person name="Ma J."/>
        </authorList>
    </citation>
    <scope>NUCLEOTIDE SEQUENCE [LARGE SCALE GENOMIC DNA]</scope>
    <source>
        <strain evidence="3">KCTC 33522</strain>
    </source>
</reference>
<sequence>MANKKNTLLIAGLAAGAYAYLRKQENRDKAVAAFNSTKDKVGEFVTQQKQNMDSKRGADPETGDHTIIPDRDTSYYIEEKEMVDEGALTTVQYFNEEKQGEVDEQDNLAYFIEDKEMVDEGALTKVGYENADAQAFDDSEKEKQNSTSYHNEDRDMISEGAGTTVHYYNEKQDADSKKNG</sequence>
<proteinExistence type="predicted"/>
<feature type="compositionally biased region" description="Basic and acidic residues" evidence="1">
    <location>
        <begin position="168"/>
        <end position="180"/>
    </location>
</feature>
<feature type="compositionally biased region" description="Basic and acidic residues" evidence="1">
    <location>
        <begin position="138"/>
        <end position="157"/>
    </location>
</feature>
<feature type="compositionally biased region" description="Basic and acidic residues" evidence="1">
    <location>
        <begin position="52"/>
        <end position="66"/>
    </location>
</feature>
<organism evidence="2 3">
    <name type="scientific">Kurthia populi</name>
    <dbReference type="NCBI Taxonomy" id="1562132"/>
    <lineage>
        <taxon>Bacteria</taxon>
        <taxon>Bacillati</taxon>
        <taxon>Bacillota</taxon>
        <taxon>Bacilli</taxon>
        <taxon>Bacillales</taxon>
        <taxon>Caryophanaceae</taxon>
        <taxon>Kurthia</taxon>
    </lineage>
</organism>
<keyword evidence="3" id="KW-1185">Reference proteome</keyword>
<dbReference type="RefSeq" id="WP_186439685.1">
    <property type="nucleotide sequence ID" value="NZ_JBHUOR010000120.1"/>
</dbReference>
<dbReference type="EMBL" id="JBHUOR010000120">
    <property type="protein sequence ID" value="MFD2869542.1"/>
    <property type="molecule type" value="Genomic_DNA"/>
</dbReference>
<feature type="region of interest" description="Disordered" evidence="1">
    <location>
        <begin position="47"/>
        <end position="66"/>
    </location>
</feature>
<dbReference type="Proteomes" id="UP001597568">
    <property type="component" value="Unassembled WGS sequence"/>
</dbReference>
<name>A0ABW5Y2P0_9BACL</name>
<accession>A0ABW5Y2P0</accession>